<dbReference type="Proteomes" id="UP000233435">
    <property type="component" value="Unassembled WGS sequence"/>
</dbReference>
<evidence type="ECO:0000256" key="3">
    <source>
        <dbReference type="ARBA" id="ARBA00022692"/>
    </source>
</evidence>
<sequence length="442" mass="48744">MQQISVSSELTELKHKSYLSENTILRYLAFSALYISEGIPIGITLFAIPAWLAMNNTSPIAISSYIAIITLPWTFKMILAPIIDRYTLLSLGRKRPWIIISQLGLIISFLAIGFVENPTSNLTGLMIVGFMTSFFGATQDIAIDGMAVDIIPEHQQARANGVMWGSRIIGQSLSLLIGTSLINIVGFTNAISSLALVVAILILVPICIRERPGEKLMPWTKGKASEISKNAQLSHWSDLLKSLFKVITLPSSIFLGTGIFITGTLSGIMTAFLPIFTVQELKWTNTDFSHVYSAATLVGGCFGMLIGGFLIDLLGTKKMITILLTLVMFLLIILGLSPNSWQNTTIIYGFVILYYLIITFFEIAVFASAMKLSWIKISATQFTLYMTLNNIGYALGAWLLGLLNENLSWGNILLCMAMFPLVAMLFYKMINAPKHMASIENF</sequence>
<comment type="subcellular location">
    <subcellularLocation>
        <location evidence="1">Membrane</location>
        <topology evidence="1">Multi-pass membrane protein</topology>
    </subcellularLocation>
</comment>
<evidence type="ECO:0000313" key="9">
    <source>
        <dbReference type="Proteomes" id="UP000233435"/>
    </source>
</evidence>
<proteinExistence type="predicted"/>
<name>A0A2N3HGZ8_9FLAO</name>
<feature type="transmembrane region" description="Helical" evidence="6">
    <location>
        <begin position="290"/>
        <end position="313"/>
    </location>
</feature>
<feature type="transmembrane region" description="Helical" evidence="6">
    <location>
        <begin position="347"/>
        <end position="370"/>
    </location>
</feature>
<feature type="transmembrane region" description="Helical" evidence="6">
    <location>
        <begin position="24"/>
        <end position="48"/>
    </location>
</feature>
<evidence type="ECO:0000256" key="2">
    <source>
        <dbReference type="ARBA" id="ARBA00022448"/>
    </source>
</evidence>
<dbReference type="PANTHER" id="PTHR12778:SF10">
    <property type="entry name" value="MAJOR FACILITATOR SUPERFAMILY DOMAIN-CONTAINING PROTEIN 3"/>
    <property type="match status" value="1"/>
</dbReference>
<keyword evidence="2" id="KW-0813">Transport</keyword>
<feature type="transmembrane region" description="Helical" evidence="6">
    <location>
        <begin position="382"/>
        <end position="403"/>
    </location>
</feature>
<feature type="transmembrane region" description="Helical" evidence="6">
    <location>
        <begin position="253"/>
        <end position="278"/>
    </location>
</feature>
<dbReference type="SUPFAM" id="SSF103473">
    <property type="entry name" value="MFS general substrate transporter"/>
    <property type="match status" value="1"/>
</dbReference>
<dbReference type="OrthoDB" id="924673at2"/>
<dbReference type="Pfam" id="PF07690">
    <property type="entry name" value="MFS_1"/>
    <property type="match status" value="1"/>
</dbReference>
<evidence type="ECO:0000256" key="5">
    <source>
        <dbReference type="ARBA" id="ARBA00023136"/>
    </source>
</evidence>
<dbReference type="AlphaFoldDB" id="A0A2N3HGZ8"/>
<feature type="domain" description="Major facilitator superfamily (MFS) profile" evidence="7">
    <location>
        <begin position="26"/>
        <end position="435"/>
    </location>
</feature>
<protein>
    <recommendedName>
        <fullName evidence="7">Major facilitator superfamily (MFS) profile domain-containing protein</fullName>
    </recommendedName>
</protein>
<gene>
    <name evidence="8" type="ORF">CSW08_14255</name>
</gene>
<feature type="transmembrane region" description="Helical" evidence="6">
    <location>
        <begin position="190"/>
        <end position="208"/>
    </location>
</feature>
<dbReference type="GO" id="GO:0016020">
    <property type="term" value="C:membrane"/>
    <property type="evidence" value="ECO:0007669"/>
    <property type="project" value="UniProtKB-SubCell"/>
</dbReference>
<accession>A0A2N3HGZ8</accession>
<keyword evidence="9" id="KW-1185">Reference proteome</keyword>
<organism evidence="8 9">
    <name type="scientific">Confluentibacter flavum</name>
    <dbReference type="NCBI Taxonomy" id="1909700"/>
    <lineage>
        <taxon>Bacteria</taxon>
        <taxon>Pseudomonadati</taxon>
        <taxon>Bacteroidota</taxon>
        <taxon>Flavobacteriia</taxon>
        <taxon>Flavobacteriales</taxon>
        <taxon>Flavobacteriaceae</taxon>
        <taxon>Confluentibacter</taxon>
    </lineage>
</organism>
<feature type="transmembrane region" description="Helical" evidence="6">
    <location>
        <begin position="60"/>
        <end position="83"/>
    </location>
</feature>
<dbReference type="PROSITE" id="PS50850">
    <property type="entry name" value="MFS"/>
    <property type="match status" value="1"/>
</dbReference>
<keyword evidence="4 6" id="KW-1133">Transmembrane helix</keyword>
<evidence type="ECO:0000256" key="6">
    <source>
        <dbReference type="SAM" id="Phobius"/>
    </source>
</evidence>
<dbReference type="EMBL" id="PJEO01000051">
    <property type="protein sequence ID" value="PKQ44259.1"/>
    <property type="molecule type" value="Genomic_DNA"/>
</dbReference>
<evidence type="ECO:0000256" key="4">
    <source>
        <dbReference type="ARBA" id="ARBA00022989"/>
    </source>
</evidence>
<evidence type="ECO:0000256" key="1">
    <source>
        <dbReference type="ARBA" id="ARBA00004141"/>
    </source>
</evidence>
<keyword evidence="5 6" id="KW-0472">Membrane</keyword>
<keyword evidence="3 6" id="KW-0812">Transmembrane</keyword>
<evidence type="ECO:0000259" key="7">
    <source>
        <dbReference type="PROSITE" id="PS50850"/>
    </source>
</evidence>
<evidence type="ECO:0000313" key="8">
    <source>
        <dbReference type="EMBL" id="PKQ44259.1"/>
    </source>
</evidence>
<dbReference type="InterPro" id="IPR011701">
    <property type="entry name" value="MFS"/>
</dbReference>
<dbReference type="RefSeq" id="WP_106660543.1">
    <property type="nucleotide sequence ID" value="NZ_PJEO01000051.1"/>
</dbReference>
<reference evidence="8 9" key="1">
    <citation type="submission" date="2017-12" db="EMBL/GenBank/DDBJ databases">
        <title>Confluentibacter flavum sp. nov., isolated from the saline lake.</title>
        <authorList>
            <person name="Yu L."/>
        </authorList>
    </citation>
    <scope>NUCLEOTIDE SEQUENCE [LARGE SCALE GENOMIC DNA]</scope>
    <source>
        <strain evidence="8 9">3B</strain>
    </source>
</reference>
<dbReference type="InterPro" id="IPR020846">
    <property type="entry name" value="MFS_dom"/>
</dbReference>
<dbReference type="GO" id="GO:0022857">
    <property type="term" value="F:transmembrane transporter activity"/>
    <property type="evidence" value="ECO:0007669"/>
    <property type="project" value="InterPro"/>
</dbReference>
<dbReference type="InterPro" id="IPR036259">
    <property type="entry name" value="MFS_trans_sf"/>
</dbReference>
<feature type="transmembrane region" description="Helical" evidence="6">
    <location>
        <begin position="320"/>
        <end position="341"/>
    </location>
</feature>
<dbReference type="InterPro" id="IPR004752">
    <property type="entry name" value="AmpG_permease/AT-1"/>
</dbReference>
<comment type="caution">
    <text evidence="8">The sequence shown here is derived from an EMBL/GenBank/DDBJ whole genome shotgun (WGS) entry which is preliminary data.</text>
</comment>
<feature type="transmembrane region" description="Helical" evidence="6">
    <location>
        <begin position="121"/>
        <end position="143"/>
    </location>
</feature>
<dbReference type="Gene3D" id="1.20.1250.20">
    <property type="entry name" value="MFS general substrate transporter like domains"/>
    <property type="match status" value="1"/>
</dbReference>
<dbReference type="PANTHER" id="PTHR12778">
    <property type="entry name" value="SOLUTE CARRIER FAMILY 33 ACETYL-COA TRANSPORTER -RELATED"/>
    <property type="match status" value="1"/>
</dbReference>
<feature type="transmembrane region" description="Helical" evidence="6">
    <location>
        <begin position="409"/>
        <end position="427"/>
    </location>
</feature>
<feature type="transmembrane region" description="Helical" evidence="6">
    <location>
        <begin position="95"/>
        <end position="115"/>
    </location>
</feature>